<reference evidence="4 5" key="1">
    <citation type="journal article" date="2018" name="PLoS ONE">
        <title>The draft genome of Kipferlia bialata reveals reductive genome evolution in fornicate parasites.</title>
        <authorList>
            <person name="Tanifuji G."/>
            <person name="Takabayashi S."/>
            <person name="Kume K."/>
            <person name="Takagi M."/>
            <person name="Nakayama T."/>
            <person name="Kamikawa R."/>
            <person name="Inagaki Y."/>
            <person name="Hashimoto T."/>
        </authorList>
    </citation>
    <scope>NUCLEOTIDE SEQUENCE [LARGE SCALE GENOMIC DNA]</scope>
    <source>
        <strain evidence="4">NY0173</strain>
    </source>
</reference>
<dbReference type="GO" id="GO:0003735">
    <property type="term" value="F:structural constituent of ribosome"/>
    <property type="evidence" value="ECO:0007669"/>
    <property type="project" value="InterPro"/>
</dbReference>
<dbReference type="InterPro" id="IPR036899">
    <property type="entry name" value="Ribosomal_uL13_sf"/>
</dbReference>
<dbReference type="InterPro" id="IPR005822">
    <property type="entry name" value="Ribosomal_uL13"/>
</dbReference>
<dbReference type="Pfam" id="PF00572">
    <property type="entry name" value="Ribosomal_L13"/>
    <property type="match status" value="1"/>
</dbReference>
<dbReference type="Proteomes" id="UP000265618">
    <property type="component" value="Unassembled WGS sequence"/>
</dbReference>
<dbReference type="PANTHER" id="PTHR11545">
    <property type="entry name" value="RIBOSOMAL PROTEIN L13"/>
    <property type="match status" value="1"/>
</dbReference>
<evidence type="ECO:0000256" key="2">
    <source>
        <dbReference type="ARBA" id="ARBA00022980"/>
    </source>
</evidence>
<dbReference type="Gene3D" id="3.90.1180.10">
    <property type="entry name" value="Ribosomal protein L13"/>
    <property type="match status" value="1"/>
</dbReference>
<organism evidence="4 5">
    <name type="scientific">Kipferlia bialata</name>
    <dbReference type="NCBI Taxonomy" id="797122"/>
    <lineage>
        <taxon>Eukaryota</taxon>
        <taxon>Metamonada</taxon>
        <taxon>Carpediemonas-like organisms</taxon>
        <taxon>Kipferlia</taxon>
    </lineage>
</organism>
<keyword evidence="3" id="KW-0687">Ribonucleoprotein</keyword>
<proteinExistence type="inferred from homology"/>
<dbReference type="Gene3D" id="6.10.250.3250">
    <property type="match status" value="1"/>
</dbReference>
<dbReference type="SUPFAM" id="SSF52161">
    <property type="entry name" value="Ribosomal protein L13"/>
    <property type="match status" value="1"/>
</dbReference>
<evidence type="ECO:0000313" key="5">
    <source>
        <dbReference type="Proteomes" id="UP000265618"/>
    </source>
</evidence>
<accession>A0A391NQL7</accession>
<gene>
    <name evidence="4" type="ORF">KIPB_011579</name>
</gene>
<dbReference type="GO" id="GO:0017148">
    <property type="term" value="P:negative regulation of translation"/>
    <property type="evidence" value="ECO:0007669"/>
    <property type="project" value="TreeGrafter"/>
</dbReference>
<dbReference type="AlphaFoldDB" id="A0A391NQL7"/>
<comment type="caution">
    <text evidence="4">The sequence shown here is derived from an EMBL/GenBank/DDBJ whole genome shotgun (WGS) entry which is preliminary data.</text>
</comment>
<evidence type="ECO:0000313" key="4">
    <source>
        <dbReference type="EMBL" id="GCA63727.1"/>
    </source>
</evidence>
<keyword evidence="2 4" id="KW-0689">Ribosomal protein</keyword>
<evidence type="ECO:0000256" key="3">
    <source>
        <dbReference type="ARBA" id="ARBA00023274"/>
    </source>
</evidence>
<keyword evidence="5" id="KW-1185">Reference proteome</keyword>
<comment type="similarity">
    <text evidence="1">Belongs to the universal ribosomal protein uL13 family.</text>
</comment>
<protein>
    <submittedName>
        <fullName evidence="4">Ribosomal protein L13, eukaryotic/archaeal</fullName>
    </submittedName>
</protein>
<name>A0A391NQL7_9EUKA</name>
<sequence>MSVVIDCSGHLVGRLASVCAKDLMEGKHITLVRCEEANISGAFIRNKLKYMRFLHKSTNTNHTKGPFHHRCPSAIVHRTIRGMIPHKTARGMAAMSRLQTFDGCPPPFDRTKRMVVPEALRVMRLKPTRKFTVLKRVSEECGWKYGATVARLEGKRKAISAEYYQNKKVANKAARAAVTANKEVAAIDAELAKFGF</sequence>
<dbReference type="GO" id="GO:0003729">
    <property type="term" value="F:mRNA binding"/>
    <property type="evidence" value="ECO:0007669"/>
    <property type="project" value="TreeGrafter"/>
</dbReference>
<dbReference type="NCBIfam" id="TIGR01077">
    <property type="entry name" value="L13_A_E"/>
    <property type="match status" value="1"/>
</dbReference>
<dbReference type="EMBL" id="BDIP01004760">
    <property type="protein sequence ID" value="GCA63727.1"/>
    <property type="molecule type" value="Genomic_DNA"/>
</dbReference>
<dbReference type="GO" id="GO:0022625">
    <property type="term" value="C:cytosolic large ribosomal subunit"/>
    <property type="evidence" value="ECO:0007669"/>
    <property type="project" value="TreeGrafter"/>
</dbReference>
<dbReference type="OrthoDB" id="1882297at2759"/>
<dbReference type="InterPro" id="IPR005755">
    <property type="entry name" value="Ribosomal_uL13_euk/arc"/>
</dbReference>
<dbReference type="CDD" id="cd00392">
    <property type="entry name" value="Ribosomal_L13"/>
    <property type="match status" value="1"/>
</dbReference>
<dbReference type="PANTHER" id="PTHR11545:SF3">
    <property type="entry name" value="LARGE RIBOSOMAL SUBUNIT PROTEIN UL13"/>
    <property type="match status" value="1"/>
</dbReference>
<dbReference type="FunFam" id="3.90.1180.10:FF:000002">
    <property type="entry name" value="60S ribosomal protein L16"/>
    <property type="match status" value="1"/>
</dbReference>
<dbReference type="GO" id="GO:0006412">
    <property type="term" value="P:translation"/>
    <property type="evidence" value="ECO:0007669"/>
    <property type="project" value="InterPro"/>
</dbReference>
<evidence type="ECO:0000256" key="1">
    <source>
        <dbReference type="ARBA" id="ARBA00006227"/>
    </source>
</evidence>